<evidence type="ECO:0000313" key="11">
    <source>
        <dbReference type="Proteomes" id="UP000178449"/>
    </source>
</evidence>
<feature type="domain" description="MacB-like periplasmic core" evidence="9">
    <location>
        <begin position="19"/>
        <end position="236"/>
    </location>
</feature>
<dbReference type="EMBL" id="MFNE01000019">
    <property type="protein sequence ID" value="OGG96094.1"/>
    <property type="molecule type" value="Genomic_DNA"/>
</dbReference>
<proteinExistence type="inferred from homology"/>
<dbReference type="Pfam" id="PF02687">
    <property type="entry name" value="FtsX"/>
    <property type="match status" value="1"/>
</dbReference>
<reference evidence="10 11" key="1">
    <citation type="journal article" date="2016" name="Nat. Commun.">
        <title>Thousands of microbial genomes shed light on interconnected biogeochemical processes in an aquifer system.</title>
        <authorList>
            <person name="Anantharaman K."/>
            <person name="Brown C.T."/>
            <person name="Hug L.A."/>
            <person name="Sharon I."/>
            <person name="Castelle C.J."/>
            <person name="Probst A.J."/>
            <person name="Thomas B.C."/>
            <person name="Singh A."/>
            <person name="Wilkins M.J."/>
            <person name="Karaoz U."/>
            <person name="Brodie E.L."/>
            <person name="Williams K.H."/>
            <person name="Hubbard S.S."/>
            <person name="Banfield J.F."/>
        </authorList>
    </citation>
    <scope>NUCLEOTIDE SEQUENCE [LARGE SCALE GENOMIC DNA]</scope>
</reference>
<dbReference type="InterPro" id="IPR003838">
    <property type="entry name" value="ABC3_permease_C"/>
</dbReference>
<evidence type="ECO:0000259" key="8">
    <source>
        <dbReference type="Pfam" id="PF02687"/>
    </source>
</evidence>
<feature type="transmembrane region" description="Helical" evidence="7">
    <location>
        <begin position="20"/>
        <end position="39"/>
    </location>
</feature>
<evidence type="ECO:0000256" key="2">
    <source>
        <dbReference type="ARBA" id="ARBA00005236"/>
    </source>
</evidence>
<dbReference type="AlphaFoldDB" id="A0A1F6GDB2"/>
<keyword evidence="4 7" id="KW-0812">Transmembrane</keyword>
<dbReference type="Pfam" id="PF12704">
    <property type="entry name" value="MacB_PCD"/>
    <property type="match status" value="1"/>
</dbReference>
<feature type="transmembrane region" description="Helical" evidence="7">
    <location>
        <begin position="367"/>
        <end position="390"/>
    </location>
</feature>
<evidence type="ECO:0000256" key="5">
    <source>
        <dbReference type="ARBA" id="ARBA00022989"/>
    </source>
</evidence>
<comment type="caution">
    <text evidence="10">The sequence shown here is derived from an EMBL/GenBank/DDBJ whole genome shotgun (WGS) entry which is preliminary data.</text>
</comment>
<evidence type="ECO:0000256" key="4">
    <source>
        <dbReference type="ARBA" id="ARBA00022692"/>
    </source>
</evidence>
<dbReference type="GO" id="GO:0098797">
    <property type="term" value="C:plasma membrane protein complex"/>
    <property type="evidence" value="ECO:0007669"/>
    <property type="project" value="TreeGrafter"/>
</dbReference>
<dbReference type="Proteomes" id="UP000178449">
    <property type="component" value="Unassembled WGS sequence"/>
</dbReference>
<sequence>MGLLFKIALRNLTRQKRRTILTGLVMFGGVLLLSISLGIQEGGYGYVIDAFTGARTGHVQIHAQGYLDKPSLYTNLKDPASLLKKLAENRSVISYSPRVYGAALAFEDKKTTGAQIFGIDLAQEDQLSKIGSRLAEGRFFREANEVVIGGGLQAILHSKLGDQLILVSQGADGSIANDLYKIVGVLKGGVDAQNRMDCVMSLGDAQAFLGLGQRIHEVSLKAESYQKSRQLAAQLSAEFAGQGFEIDPWQVVEKEFYEFMLLDKQGGWVTYFVIILLVTLEVLNTVLMTILEKTREFGLMKALGTSPAQVFWLILIETGLLATLASGLGILVAWPLNDYFASHGIPLPVAYDLGGVVMDKLVSEVSFLSMGLPFLVSFFTALLVAMIPAYRASMIVPVKALKSY</sequence>
<feature type="domain" description="ABC3 transporter permease C-terminal" evidence="8">
    <location>
        <begin position="269"/>
        <end position="393"/>
    </location>
</feature>
<comment type="subcellular location">
    <subcellularLocation>
        <location evidence="1">Cell membrane</location>
        <topology evidence="1">Multi-pass membrane protein</topology>
    </subcellularLocation>
</comment>
<dbReference type="InterPro" id="IPR025857">
    <property type="entry name" value="MacB_PCD"/>
</dbReference>
<keyword evidence="5 7" id="KW-1133">Transmembrane helix</keyword>
<keyword evidence="3" id="KW-1003">Cell membrane</keyword>
<feature type="transmembrane region" description="Helical" evidence="7">
    <location>
        <begin position="310"/>
        <end position="334"/>
    </location>
</feature>
<gene>
    <name evidence="10" type="ORF">A2527_12310</name>
</gene>
<accession>A0A1F6GDB2</accession>
<comment type="similarity">
    <text evidence="2">Belongs to the ABC-4 integral membrane protein family. LolC/E subfamily.</text>
</comment>
<name>A0A1F6GDB2_9PROT</name>
<feature type="transmembrane region" description="Helical" evidence="7">
    <location>
        <begin position="268"/>
        <end position="290"/>
    </location>
</feature>
<keyword evidence="6 7" id="KW-0472">Membrane</keyword>
<dbReference type="InterPro" id="IPR051447">
    <property type="entry name" value="Lipoprotein-release_system"/>
</dbReference>
<dbReference type="STRING" id="1817772.A2527_12310"/>
<evidence type="ECO:0000313" key="10">
    <source>
        <dbReference type="EMBL" id="OGG96094.1"/>
    </source>
</evidence>
<evidence type="ECO:0000256" key="1">
    <source>
        <dbReference type="ARBA" id="ARBA00004651"/>
    </source>
</evidence>
<evidence type="ECO:0000256" key="7">
    <source>
        <dbReference type="SAM" id="Phobius"/>
    </source>
</evidence>
<organism evidence="10 11">
    <name type="scientific">Candidatus Lambdaproteobacteria bacterium RIFOXYD2_FULL_50_16</name>
    <dbReference type="NCBI Taxonomy" id="1817772"/>
    <lineage>
        <taxon>Bacteria</taxon>
        <taxon>Pseudomonadati</taxon>
        <taxon>Pseudomonadota</taxon>
        <taxon>Candidatus Lambdaproteobacteria</taxon>
    </lineage>
</organism>
<evidence type="ECO:0000256" key="3">
    <source>
        <dbReference type="ARBA" id="ARBA00022475"/>
    </source>
</evidence>
<evidence type="ECO:0000259" key="9">
    <source>
        <dbReference type="Pfam" id="PF12704"/>
    </source>
</evidence>
<protein>
    <submittedName>
        <fullName evidence="10">Uncharacterized protein</fullName>
    </submittedName>
</protein>
<dbReference type="PANTHER" id="PTHR30489:SF0">
    <property type="entry name" value="LIPOPROTEIN-RELEASING SYSTEM TRANSMEMBRANE PROTEIN LOLE"/>
    <property type="match status" value="1"/>
</dbReference>
<dbReference type="PANTHER" id="PTHR30489">
    <property type="entry name" value="LIPOPROTEIN-RELEASING SYSTEM TRANSMEMBRANE PROTEIN LOLE"/>
    <property type="match status" value="1"/>
</dbReference>
<dbReference type="GO" id="GO:0044874">
    <property type="term" value="P:lipoprotein localization to outer membrane"/>
    <property type="evidence" value="ECO:0007669"/>
    <property type="project" value="TreeGrafter"/>
</dbReference>
<evidence type="ECO:0000256" key="6">
    <source>
        <dbReference type="ARBA" id="ARBA00023136"/>
    </source>
</evidence>